<dbReference type="GO" id="GO:0008168">
    <property type="term" value="F:methyltransferase activity"/>
    <property type="evidence" value="ECO:0007669"/>
    <property type="project" value="UniProtKB-KW"/>
</dbReference>
<dbReference type="InterPro" id="IPR029063">
    <property type="entry name" value="SAM-dependent_MTases_sf"/>
</dbReference>
<evidence type="ECO:0000313" key="5">
    <source>
        <dbReference type="EMBL" id="ANZ38219.1"/>
    </source>
</evidence>
<evidence type="ECO:0000256" key="2">
    <source>
        <dbReference type="ARBA" id="ARBA00022679"/>
    </source>
</evidence>
<evidence type="ECO:0000256" key="3">
    <source>
        <dbReference type="ARBA" id="ARBA00022691"/>
    </source>
</evidence>
<dbReference type="CDD" id="cd02440">
    <property type="entry name" value="AdoMet_MTases"/>
    <property type="match status" value="1"/>
</dbReference>
<dbReference type="RefSeq" id="WP_065916575.1">
    <property type="nucleotide sequence ID" value="NZ_CP016793.1"/>
</dbReference>
<dbReference type="KEGG" id="led:BBK82_21270"/>
<dbReference type="GO" id="GO:0032259">
    <property type="term" value="P:methylation"/>
    <property type="evidence" value="ECO:0007669"/>
    <property type="project" value="UniProtKB-KW"/>
</dbReference>
<keyword evidence="2 5" id="KW-0808">Transferase</keyword>
<dbReference type="OrthoDB" id="9811589at2"/>
<evidence type="ECO:0000313" key="6">
    <source>
        <dbReference type="Proteomes" id="UP000093053"/>
    </source>
</evidence>
<dbReference type="PANTHER" id="PTHR43464:SF19">
    <property type="entry name" value="UBIQUINONE BIOSYNTHESIS O-METHYLTRANSFERASE, MITOCHONDRIAL"/>
    <property type="match status" value="1"/>
</dbReference>
<dbReference type="Gene3D" id="3.40.50.150">
    <property type="entry name" value="Vaccinia Virus protein VP39"/>
    <property type="match status" value="1"/>
</dbReference>
<dbReference type="PANTHER" id="PTHR43464">
    <property type="entry name" value="METHYLTRANSFERASE"/>
    <property type="match status" value="1"/>
</dbReference>
<reference evidence="5 6" key="1">
    <citation type="submission" date="2016-07" db="EMBL/GenBank/DDBJ databases">
        <title>Complete genome sequence of the Lentzea guizhouensis DHS C013.</title>
        <authorList>
            <person name="Cao C."/>
        </authorList>
    </citation>
    <scope>NUCLEOTIDE SEQUENCE [LARGE SCALE GENOMIC DNA]</scope>
    <source>
        <strain evidence="5 6">DHS C013</strain>
    </source>
</reference>
<organism evidence="5 6">
    <name type="scientific">Lentzea guizhouensis</name>
    <dbReference type="NCBI Taxonomy" id="1586287"/>
    <lineage>
        <taxon>Bacteria</taxon>
        <taxon>Bacillati</taxon>
        <taxon>Actinomycetota</taxon>
        <taxon>Actinomycetes</taxon>
        <taxon>Pseudonocardiales</taxon>
        <taxon>Pseudonocardiaceae</taxon>
        <taxon>Lentzea</taxon>
    </lineage>
</organism>
<evidence type="ECO:0000256" key="1">
    <source>
        <dbReference type="ARBA" id="ARBA00022603"/>
    </source>
</evidence>
<evidence type="ECO:0000259" key="4">
    <source>
        <dbReference type="Pfam" id="PF13649"/>
    </source>
</evidence>
<dbReference type="SUPFAM" id="SSF53335">
    <property type="entry name" value="S-adenosyl-L-methionine-dependent methyltransferases"/>
    <property type="match status" value="1"/>
</dbReference>
<keyword evidence="1 5" id="KW-0489">Methyltransferase</keyword>
<dbReference type="Pfam" id="PF13649">
    <property type="entry name" value="Methyltransf_25"/>
    <property type="match status" value="1"/>
</dbReference>
<keyword evidence="3" id="KW-0949">S-adenosyl-L-methionine</keyword>
<dbReference type="AlphaFoldDB" id="A0A1B2HKG7"/>
<protein>
    <submittedName>
        <fullName evidence="5">Methyltransferase</fullName>
    </submittedName>
</protein>
<dbReference type="EMBL" id="CP016793">
    <property type="protein sequence ID" value="ANZ38219.1"/>
    <property type="molecule type" value="Genomic_DNA"/>
</dbReference>
<feature type="domain" description="Methyltransferase" evidence="4">
    <location>
        <begin position="37"/>
        <end position="129"/>
    </location>
</feature>
<name>A0A1B2HKG7_9PSEU</name>
<accession>A0A1B2HKG7</accession>
<gene>
    <name evidence="5" type="ORF">BBK82_21270</name>
</gene>
<dbReference type="InterPro" id="IPR041698">
    <property type="entry name" value="Methyltransf_25"/>
</dbReference>
<dbReference type="STRING" id="1586287.BBK82_21270"/>
<dbReference type="Proteomes" id="UP000093053">
    <property type="component" value="Chromosome"/>
</dbReference>
<proteinExistence type="predicted"/>
<keyword evidence="6" id="KW-1185">Reference proteome</keyword>
<sequence>MTFTDADNAALYDETDPWAGHPSAAFYDGLVDSVAEVLDVGCGTGQMLIAARERGHRGRLVGLDPDAPSLERARRRADVEWVLGKAQDARWEGEFDLAVMASNAFQCLVTDTDLRVALEAVHRALRPGGRFAFDTRYPAAREWETWHGARYPVRDLEVSYDVERVEDGVVTFTESVSRNGETLRVDRASLRFLEVAELNGFLADAGFSVEGQYGDWVRGPVTARTRSIVTVALAR</sequence>